<evidence type="ECO:0000256" key="1">
    <source>
        <dbReference type="SAM" id="MobiDB-lite"/>
    </source>
</evidence>
<gene>
    <name evidence="2" type="ORF">CCAP1982_LOCUS9338</name>
</gene>
<dbReference type="EMBL" id="CAJHJT010000023">
    <property type="protein sequence ID" value="CAD7000864.1"/>
    <property type="molecule type" value="Genomic_DNA"/>
</dbReference>
<evidence type="ECO:0000313" key="2">
    <source>
        <dbReference type="EMBL" id="CAD7000864.1"/>
    </source>
</evidence>
<sequence>MTTRSPPAQKIKEHESSNATHAIEAQNNARNPSVQSAGEVALPSSSLPTPHHFHPQLPTPLSVTTNKIKEHESSNATHAIEAQNNARNPSVQSAGEVALPSSSLPTPHHFHPQLPTPLSVTTNKIKEHESSNATHAIEAQNNARNPSVQSAGEVALPSSSLPTPHHFHPQLPTPLSVTTNKIKEHESSNATHAIEAQNNARNPSVQSAGEVALPSSSLPTPHHFHPQLPTPLSVTTNKIKEHESSNATHAIEAQNNARNPSVQSAGEVALPSSSLPTPHHFHPQLPTPLSVTTNVSTVQLPLPPQTATSYPPYSNNRYSSPLCTSVANGSSAATTTSSMYTNSFVPIHEPYFNNLSSTLPNAANTSSIHLQPQSHRRKLLDLPEFSGKAEDGPIFFTAYTE</sequence>
<dbReference type="Proteomes" id="UP000606786">
    <property type="component" value="Unassembled WGS sequence"/>
</dbReference>
<reference evidence="2" key="1">
    <citation type="submission" date="2020-11" db="EMBL/GenBank/DDBJ databases">
        <authorList>
            <person name="Whitehead M."/>
        </authorList>
    </citation>
    <scope>NUCLEOTIDE SEQUENCE</scope>
    <source>
        <strain evidence="2">EGII</strain>
    </source>
</reference>
<feature type="region of interest" description="Disordered" evidence="1">
    <location>
        <begin position="141"/>
        <end position="175"/>
    </location>
</feature>
<feature type="region of interest" description="Disordered" evidence="1">
    <location>
        <begin position="1"/>
        <end position="61"/>
    </location>
</feature>
<comment type="caution">
    <text evidence="2">The sequence shown here is derived from an EMBL/GenBank/DDBJ whole genome shotgun (WGS) entry which is preliminary data.</text>
</comment>
<accession>A0A811UQ47</accession>
<feature type="region of interest" description="Disordered" evidence="1">
    <location>
        <begin position="255"/>
        <end position="289"/>
    </location>
</feature>
<dbReference type="AlphaFoldDB" id="A0A811UQ47"/>
<feature type="compositionally biased region" description="Polar residues" evidence="1">
    <location>
        <begin position="255"/>
        <end position="264"/>
    </location>
</feature>
<feature type="region of interest" description="Disordered" evidence="1">
    <location>
        <begin position="198"/>
        <end position="232"/>
    </location>
</feature>
<proteinExistence type="predicted"/>
<name>A0A811UQ47_CERCA</name>
<organism evidence="2 3">
    <name type="scientific">Ceratitis capitata</name>
    <name type="common">Mediterranean fruit fly</name>
    <name type="synonym">Tephritis capitata</name>
    <dbReference type="NCBI Taxonomy" id="7213"/>
    <lineage>
        <taxon>Eukaryota</taxon>
        <taxon>Metazoa</taxon>
        <taxon>Ecdysozoa</taxon>
        <taxon>Arthropoda</taxon>
        <taxon>Hexapoda</taxon>
        <taxon>Insecta</taxon>
        <taxon>Pterygota</taxon>
        <taxon>Neoptera</taxon>
        <taxon>Endopterygota</taxon>
        <taxon>Diptera</taxon>
        <taxon>Brachycera</taxon>
        <taxon>Muscomorpha</taxon>
        <taxon>Tephritoidea</taxon>
        <taxon>Tephritidae</taxon>
        <taxon>Ceratitis</taxon>
        <taxon>Ceratitis</taxon>
    </lineage>
</organism>
<feature type="region of interest" description="Disordered" evidence="1">
    <location>
        <begin position="84"/>
        <end position="118"/>
    </location>
</feature>
<protein>
    <submittedName>
        <fullName evidence="2">(Mediterranean fruit fly) hypothetical protein</fullName>
    </submittedName>
</protein>
<evidence type="ECO:0000313" key="3">
    <source>
        <dbReference type="Proteomes" id="UP000606786"/>
    </source>
</evidence>
<feature type="compositionally biased region" description="Polar residues" evidence="1">
    <location>
        <begin position="84"/>
        <end position="93"/>
    </location>
</feature>
<feature type="compositionally biased region" description="Polar residues" evidence="1">
    <location>
        <begin position="198"/>
        <end position="207"/>
    </location>
</feature>
<keyword evidence="3" id="KW-1185">Reference proteome</keyword>
<feature type="compositionally biased region" description="Polar residues" evidence="1">
    <location>
        <begin position="17"/>
        <end position="36"/>
    </location>
</feature>
<feature type="compositionally biased region" description="Polar residues" evidence="1">
    <location>
        <begin position="141"/>
        <end position="150"/>
    </location>
</feature>